<organism evidence="1 2">
    <name type="scientific">Escherichia phage J8-65</name>
    <dbReference type="NCBI Taxonomy" id="1536597"/>
    <lineage>
        <taxon>Viruses</taxon>
        <taxon>Duplodnaviria</taxon>
        <taxon>Heunggongvirae</taxon>
        <taxon>Uroviricota</taxon>
        <taxon>Caudoviricetes</taxon>
        <taxon>Autographivirales</taxon>
        <taxon>Autoscriptoviridae</taxon>
        <taxon>Stentvirinae</taxon>
        <taxon>Bonnellvirus</taxon>
        <taxon>Bonnellvirus smaasur</taxon>
        <taxon>Bonnellvirus J865</taxon>
    </lineage>
</organism>
<proteinExistence type="predicted"/>
<dbReference type="Proteomes" id="UP000029367">
    <property type="component" value="Segment"/>
</dbReference>
<accession>A0A088FAE5</accession>
<protein>
    <submittedName>
        <fullName evidence="1">Uncharacterized protein</fullName>
    </submittedName>
</protein>
<keyword evidence="2" id="KW-1185">Reference proteome</keyword>
<dbReference type="GeneID" id="22277693"/>
<dbReference type="RefSeq" id="YP_009101393.1">
    <property type="nucleotide sequence ID" value="NC_025445.1"/>
</dbReference>
<evidence type="ECO:0000313" key="1">
    <source>
        <dbReference type="EMBL" id="AIM40546.1"/>
    </source>
</evidence>
<evidence type="ECO:0000313" key="2">
    <source>
        <dbReference type="Proteomes" id="UP000029367"/>
    </source>
</evidence>
<dbReference type="KEGG" id="vg:22277693"/>
<reference evidence="1 2" key="1">
    <citation type="submission" date="2014-07" db="EMBL/GenBank/DDBJ databases">
        <title>Synergy as a Rationale for Phage Therapy using Phage Cocktails.</title>
        <authorList>
            <person name="Schmerer M."/>
            <person name="Molineux I.J."/>
            <person name="Bull J.J."/>
        </authorList>
    </citation>
    <scope>NUCLEOTIDE SEQUENCE [LARGE SCALE GENOMIC DNA]</scope>
</reference>
<sequence length="61" mass="6560">MSLATSTAAERAGLVAACNMLAKYLNVYTEDYHLNTADTDLLAEHQVYIDRVKAATAAIDA</sequence>
<dbReference type="EMBL" id="KM247287">
    <property type="protein sequence ID" value="AIM40546.1"/>
    <property type="molecule type" value="Genomic_DNA"/>
</dbReference>
<name>A0A088FAE5_9CAUD</name>